<proteinExistence type="inferred from homology"/>
<dbReference type="Pfam" id="PF00333">
    <property type="entry name" value="Ribosomal_S5"/>
    <property type="match status" value="1"/>
</dbReference>
<dbReference type="EMBL" id="MHKB01000008">
    <property type="protein sequence ID" value="OGY79694.1"/>
    <property type="molecule type" value="Genomic_DNA"/>
</dbReference>
<evidence type="ECO:0000313" key="12">
    <source>
        <dbReference type="Proteomes" id="UP000177165"/>
    </source>
</evidence>
<feature type="compositionally biased region" description="Basic residues" evidence="9">
    <location>
        <begin position="1"/>
        <end position="13"/>
    </location>
</feature>
<dbReference type="Gene3D" id="3.30.230.10">
    <property type="match status" value="1"/>
</dbReference>
<dbReference type="InterPro" id="IPR005712">
    <property type="entry name" value="Ribosomal_uS5_bac-type"/>
</dbReference>
<dbReference type="SUPFAM" id="SSF54768">
    <property type="entry name" value="dsRNA-binding domain-like"/>
    <property type="match status" value="1"/>
</dbReference>
<evidence type="ECO:0000259" key="10">
    <source>
        <dbReference type="PROSITE" id="PS50881"/>
    </source>
</evidence>
<dbReference type="InterPro" id="IPR013810">
    <property type="entry name" value="Ribosomal_uS5_N"/>
</dbReference>
<evidence type="ECO:0000256" key="4">
    <source>
        <dbReference type="ARBA" id="ARBA00022980"/>
    </source>
</evidence>
<evidence type="ECO:0000256" key="9">
    <source>
        <dbReference type="SAM" id="MobiDB-lite"/>
    </source>
</evidence>
<sequence>MRRSRNPRQRKRQERSNTGGENLEQRVIQIDRVARVMRGGKRMSFRACVVVGNRQGKIGMGVKKGADVASAVQKASEQAKKYLQDIKLTPEGTIPHRVEQKYTAARILLKPAPEGSGIIAGGAMRPVLELAGIKNVIGKMLGSRNKINNVRATLEGLQQLKEPKIRNSKKDTSSQVKV</sequence>
<keyword evidence="2 7" id="KW-0699">rRNA-binding</keyword>
<feature type="region of interest" description="Disordered" evidence="9">
    <location>
        <begin position="1"/>
        <end position="23"/>
    </location>
</feature>
<dbReference type="InterPro" id="IPR018192">
    <property type="entry name" value="Ribosomal_uS5_N_CS"/>
</dbReference>
<organism evidence="11 12">
    <name type="scientific">Candidatus Kerfeldbacteria bacterium RIFCSPHIGHO2_02_FULL_42_14</name>
    <dbReference type="NCBI Taxonomy" id="1798540"/>
    <lineage>
        <taxon>Bacteria</taxon>
        <taxon>Candidatus Kerfeldiibacteriota</taxon>
    </lineage>
</organism>
<dbReference type="InterPro" id="IPR000851">
    <property type="entry name" value="Ribosomal_uS5"/>
</dbReference>
<gene>
    <name evidence="7" type="primary">rpsE</name>
    <name evidence="11" type="ORF">A3B74_02495</name>
</gene>
<dbReference type="InterPro" id="IPR020568">
    <property type="entry name" value="Ribosomal_Su5_D2-typ_SF"/>
</dbReference>
<dbReference type="GO" id="GO:0015935">
    <property type="term" value="C:small ribosomal subunit"/>
    <property type="evidence" value="ECO:0007669"/>
    <property type="project" value="InterPro"/>
</dbReference>
<dbReference type="PROSITE" id="PS50881">
    <property type="entry name" value="S5_DSRBD"/>
    <property type="match status" value="1"/>
</dbReference>
<evidence type="ECO:0000256" key="6">
    <source>
        <dbReference type="ARBA" id="ARBA00035255"/>
    </source>
</evidence>
<evidence type="ECO:0000313" key="11">
    <source>
        <dbReference type="EMBL" id="OGY79694.1"/>
    </source>
</evidence>
<keyword evidence="4 7" id="KW-0689">Ribosomal protein</keyword>
<dbReference type="FunFam" id="3.30.230.10:FF:000002">
    <property type="entry name" value="30S ribosomal protein S5"/>
    <property type="match status" value="1"/>
</dbReference>
<comment type="similarity">
    <text evidence="1 7 8">Belongs to the universal ribosomal protein uS5 family.</text>
</comment>
<accession>A0A1G2AS05</accession>
<feature type="compositionally biased region" description="Basic and acidic residues" evidence="9">
    <location>
        <begin position="161"/>
        <end position="172"/>
    </location>
</feature>
<dbReference type="STRING" id="1798540.A3B74_02495"/>
<dbReference type="SUPFAM" id="SSF54211">
    <property type="entry name" value="Ribosomal protein S5 domain 2-like"/>
    <property type="match status" value="1"/>
</dbReference>
<dbReference type="HAMAP" id="MF_01307_B">
    <property type="entry name" value="Ribosomal_uS5_B"/>
    <property type="match status" value="1"/>
</dbReference>
<evidence type="ECO:0000256" key="7">
    <source>
        <dbReference type="HAMAP-Rule" id="MF_01307"/>
    </source>
</evidence>
<dbReference type="Proteomes" id="UP000177165">
    <property type="component" value="Unassembled WGS sequence"/>
</dbReference>
<evidence type="ECO:0000256" key="5">
    <source>
        <dbReference type="ARBA" id="ARBA00023274"/>
    </source>
</evidence>
<dbReference type="Pfam" id="PF03719">
    <property type="entry name" value="Ribosomal_S5_C"/>
    <property type="match status" value="1"/>
</dbReference>
<dbReference type="InterPro" id="IPR014721">
    <property type="entry name" value="Ribsml_uS5_D2-typ_fold_subgr"/>
</dbReference>
<dbReference type="PANTHER" id="PTHR48277:SF1">
    <property type="entry name" value="MITOCHONDRIAL RIBOSOMAL PROTEIN S5"/>
    <property type="match status" value="1"/>
</dbReference>
<dbReference type="AlphaFoldDB" id="A0A1G2AS05"/>
<dbReference type="GO" id="GO:0019843">
    <property type="term" value="F:rRNA binding"/>
    <property type="evidence" value="ECO:0007669"/>
    <property type="project" value="UniProtKB-UniRule"/>
</dbReference>
<comment type="function">
    <text evidence="7">Located at the back of the 30S subunit body where it stabilizes the conformation of the head with respect to the body.</text>
</comment>
<feature type="region of interest" description="Disordered" evidence="9">
    <location>
        <begin position="159"/>
        <end position="178"/>
    </location>
</feature>
<evidence type="ECO:0000256" key="8">
    <source>
        <dbReference type="RuleBase" id="RU003823"/>
    </source>
</evidence>
<reference evidence="11 12" key="1">
    <citation type="journal article" date="2016" name="Nat. Commun.">
        <title>Thousands of microbial genomes shed light on interconnected biogeochemical processes in an aquifer system.</title>
        <authorList>
            <person name="Anantharaman K."/>
            <person name="Brown C.T."/>
            <person name="Hug L.A."/>
            <person name="Sharon I."/>
            <person name="Castelle C.J."/>
            <person name="Probst A.J."/>
            <person name="Thomas B.C."/>
            <person name="Singh A."/>
            <person name="Wilkins M.J."/>
            <person name="Karaoz U."/>
            <person name="Brodie E.L."/>
            <person name="Williams K.H."/>
            <person name="Hubbard S.S."/>
            <person name="Banfield J.F."/>
        </authorList>
    </citation>
    <scope>NUCLEOTIDE SEQUENCE [LARGE SCALE GENOMIC DNA]</scope>
</reference>
<feature type="domain" description="S5 DRBM" evidence="10">
    <location>
        <begin position="23"/>
        <end position="86"/>
    </location>
</feature>
<comment type="caution">
    <text evidence="11">The sequence shown here is derived from an EMBL/GenBank/DDBJ whole genome shotgun (WGS) entry which is preliminary data.</text>
</comment>
<dbReference type="GO" id="GO:0005737">
    <property type="term" value="C:cytoplasm"/>
    <property type="evidence" value="ECO:0007669"/>
    <property type="project" value="UniProtKB-ARBA"/>
</dbReference>
<evidence type="ECO:0000256" key="1">
    <source>
        <dbReference type="ARBA" id="ARBA00008945"/>
    </source>
</evidence>
<protein>
    <recommendedName>
        <fullName evidence="6 7">Small ribosomal subunit protein uS5</fullName>
    </recommendedName>
</protein>
<dbReference type="GO" id="GO:0006412">
    <property type="term" value="P:translation"/>
    <property type="evidence" value="ECO:0007669"/>
    <property type="project" value="UniProtKB-UniRule"/>
</dbReference>
<evidence type="ECO:0000256" key="3">
    <source>
        <dbReference type="ARBA" id="ARBA00022884"/>
    </source>
</evidence>
<evidence type="ECO:0000256" key="2">
    <source>
        <dbReference type="ARBA" id="ARBA00022730"/>
    </source>
</evidence>
<keyword evidence="3 7" id="KW-0694">RNA-binding</keyword>
<dbReference type="PROSITE" id="PS00585">
    <property type="entry name" value="RIBOSOMAL_S5"/>
    <property type="match status" value="1"/>
</dbReference>
<keyword evidence="5 7" id="KW-0687">Ribonucleoprotein</keyword>
<comment type="subunit">
    <text evidence="7">Part of the 30S ribosomal subunit. Contacts proteins S4 and S8.</text>
</comment>
<dbReference type="InterPro" id="IPR005324">
    <property type="entry name" value="Ribosomal_uS5_C"/>
</dbReference>
<dbReference type="GO" id="GO:0003735">
    <property type="term" value="F:structural constituent of ribosome"/>
    <property type="evidence" value="ECO:0007669"/>
    <property type="project" value="UniProtKB-UniRule"/>
</dbReference>
<comment type="domain">
    <text evidence="7">The N-terminal domain interacts with the head of the 30S subunit; the C-terminal domain interacts with the body and contacts protein S4. The interaction surface between S4 and S5 is involved in control of translational fidelity.</text>
</comment>
<dbReference type="Gene3D" id="3.30.160.20">
    <property type="match status" value="1"/>
</dbReference>
<dbReference type="PANTHER" id="PTHR48277">
    <property type="entry name" value="MITOCHONDRIAL RIBOSOMAL PROTEIN S5"/>
    <property type="match status" value="1"/>
</dbReference>
<comment type="function">
    <text evidence="7">With S4 and S12 plays an important role in translational accuracy.</text>
</comment>
<dbReference type="NCBIfam" id="TIGR01021">
    <property type="entry name" value="rpsE_bact"/>
    <property type="match status" value="1"/>
</dbReference>
<name>A0A1G2AS05_9BACT</name>